<accession>A0AAN7BIN4</accession>
<name>A0AAN7BIN4_9PEZI</name>
<organism evidence="2 3">
    <name type="scientific">Podospora fimiseda</name>
    <dbReference type="NCBI Taxonomy" id="252190"/>
    <lineage>
        <taxon>Eukaryota</taxon>
        <taxon>Fungi</taxon>
        <taxon>Dikarya</taxon>
        <taxon>Ascomycota</taxon>
        <taxon>Pezizomycotina</taxon>
        <taxon>Sordariomycetes</taxon>
        <taxon>Sordariomycetidae</taxon>
        <taxon>Sordariales</taxon>
        <taxon>Podosporaceae</taxon>
        <taxon>Podospora</taxon>
    </lineage>
</organism>
<dbReference type="PANTHER" id="PTHR33112">
    <property type="entry name" value="DOMAIN PROTEIN, PUTATIVE-RELATED"/>
    <property type="match status" value="1"/>
</dbReference>
<proteinExistence type="predicted"/>
<evidence type="ECO:0000259" key="1">
    <source>
        <dbReference type="Pfam" id="PF06985"/>
    </source>
</evidence>
<reference evidence="2" key="1">
    <citation type="journal article" date="2023" name="Mol. Phylogenet. Evol.">
        <title>Genome-scale phylogeny and comparative genomics of the fungal order Sordariales.</title>
        <authorList>
            <person name="Hensen N."/>
            <person name="Bonometti L."/>
            <person name="Westerberg I."/>
            <person name="Brannstrom I.O."/>
            <person name="Guillou S."/>
            <person name="Cros-Aarteil S."/>
            <person name="Calhoun S."/>
            <person name="Haridas S."/>
            <person name="Kuo A."/>
            <person name="Mondo S."/>
            <person name="Pangilinan J."/>
            <person name="Riley R."/>
            <person name="LaButti K."/>
            <person name="Andreopoulos B."/>
            <person name="Lipzen A."/>
            <person name="Chen C."/>
            <person name="Yan M."/>
            <person name="Daum C."/>
            <person name="Ng V."/>
            <person name="Clum A."/>
            <person name="Steindorff A."/>
            <person name="Ohm R.A."/>
            <person name="Martin F."/>
            <person name="Silar P."/>
            <person name="Natvig D.O."/>
            <person name="Lalanne C."/>
            <person name="Gautier V."/>
            <person name="Ament-Velasquez S.L."/>
            <person name="Kruys A."/>
            <person name="Hutchinson M.I."/>
            <person name="Powell A.J."/>
            <person name="Barry K."/>
            <person name="Miller A.N."/>
            <person name="Grigoriev I.V."/>
            <person name="Debuchy R."/>
            <person name="Gladieux P."/>
            <person name="Hiltunen Thoren M."/>
            <person name="Johannesson H."/>
        </authorList>
    </citation>
    <scope>NUCLEOTIDE SEQUENCE</scope>
    <source>
        <strain evidence="2">CBS 990.96</strain>
    </source>
</reference>
<dbReference type="Proteomes" id="UP001301958">
    <property type="component" value="Unassembled WGS sequence"/>
</dbReference>
<dbReference type="InterPro" id="IPR010730">
    <property type="entry name" value="HET"/>
</dbReference>
<protein>
    <recommendedName>
        <fullName evidence="1">Heterokaryon incompatibility domain-containing protein</fullName>
    </recommendedName>
</protein>
<feature type="domain" description="Heterokaryon incompatibility" evidence="1">
    <location>
        <begin position="1"/>
        <end position="70"/>
    </location>
</feature>
<dbReference type="PANTHER" id="PTHR33112:SF1">
    <property type="entry name" value="HETEROKARYON INCOMPATIBILITY DOMAIN-CONTAINING PROTEIN"/>
    <property type="match status" value="1"/>
</dbReference>
<keyword evidence="3" id="KW-1185">Reference proteome</keyword>
<dbReference type="AlphaFoldDB" id="A0AAN7BIN4"/>
<comment type="caution">
    <text evidence="2">The sequence shown here is derived from an EMBL/GenBank/DDBJ whole genome shotgun (WGS) entry which is preliminary data.</text>
</comment>
<reference evidence="2" key="2">
    <citation type="submission" date="2023-05" db="EMBL/GenBank/DDBJ databases">
        <authorList>
            <consortium name="Lawrence Berkeley National Laboratory"/>
            <person name="Steindorff A."/>
            <person name="Hensen N."/>
            <person name="Bonometti L."/>
            <person name="Westerberg I."/>
            <person name="Brannstrom I.O."/>
            <person name="Guillou S."/>
            <person name="Cros-Aarteil S."/>
            <person name="Calhoun S."/>
            <person name="Haridas S."/>
            <person name="Kuo A."/>
            <person name="Mondo S."/>
            <person name="Pangilinan J."/>
            <person name="Riley R."/>
            <person name="Labutti K."/>
            <person name="Andreopoulos B."/>
            <person name="Lipzen A."/>
            <person name="Chen C."/>
            <person name="Yanf M."/>
            <person name="Daum C."/>
            <person name="Ng V."/>
            <person name="Clum A."/>
            <person name="Ohm R."/>
            <person name="Martin F."/>
            <person name="Silar P."/>
            <person name="Natvig D."/>
            <person name="Lalanne C."/>
            <person name="Gautier V."/>
            <person name="Ament-Velasquez S.L."/>
            <person name="Kruys A."/>
            <person name="Hutchinson M.I."/>
            <person name="Powell A.J."/>
            <person name="Barry K."/>
            <person name="Miller A.N."/>
            <person name="Grigoriev I.V."/>
            <person name="Debuchy R."/>
            <person name="Gladieux P."/>
            <person name="Thoren M.H."/>
            <person name="Johannesson H."/>
        </authorList>
    </citation>
    <scope>NUCLEOTIDE SEQUENCE</scope>
    <source>
        <strain evidence="2">CBS 990.96</strain>
    </source>
</reference>
<dbReference type="Pfam" id="PF06985">
    <property type="entry name" value="HET"/>
    <property type="match status" value="1"/>
</dbReference>
<sequence>MDRIYSKSIVTIIAAAGNDSKYGLPGVSKRHRLWQPRGQIAGATIVRVPEHTTHTLQKSTWSTRGWTYQEGFLSQRRLIFTDHQVSFLCNQMYCCEAI</sequence>
<gene>
    <name evidence="2" type="ORF">QBC38DRAFT_486473</name>
</gene>
<dbReference type="EMBL" id="MU865407">
    <property type="protein sequence ID" value="KAK4223990.1"/>
    <property type="molecule type" value="Genomic_DNA"/>
</dbReference>
<evidence type="ECO:0000313" key="2">
    <source>
        <dbReference type="EMBL" id="KAK4223990.1"/>
    </source>
</evidence>
<evidence type="ECO:0000313" key="3">
    <source>
        <dbReference type="Proteomes" id="UP001301958"/>
    </source>
</evidence>
<feature type="non-terminal residue" evidence="2">
    <location>
        <position position="98"/>
    </location>
</feature>